<comment type="caution">
    <text evidence="1">The sequence shown here is derived from an EMBL/GenBank/DDBJ whole genome shotgun (WGS) entry which is preliminary data.</text>
</comment>
<accession>D1PRX8</accession>
<dbReference type="HOGENOM" id="CLU_1926485_0_0_9"/>
<protein>
    <recommendedName>
        <fullName evidence="3">Ribbon-helix-helix protein, CopG family</fullName>
    </recommendedName>
</protein>
<dbReference type="InterPro" id="IPR010985">
    <property type="entry name" value="Ribbon_hlx_hlx"/>
</dbReference>
<dbReference type="SUPFAM" id="SSF47598">
    <property type="entry name" value="Ribbon-helix-helix"/>
    <property type="match status" value="1"/>
</dbReference>
<name>D1PRX8_9FIRM</name>
<dbReference type="EMBL" id="ACBY02000068">
    <property type="protein sequence ID" value="EFB74506.1"/>
    <property type="molecule type" value="Genomic_DNA"/>
</dbReference>
<keyword evidence="2" id="KW-1185">Reference proteome</keyword>
<evidence type="ECO:0008006" key="3">
    <source>
        <dbReference type="Google" id="ProtNLM"/>
    </source>
</evidence>
<proteinExistence type="predicted"/>
<evidence type="ECO:0000313" key="1">
    <source>
        <dbReference type="EMBL" id="EFB74506.1"/>
    </source>
</evidence>
<dbReference type="GO" id="GO:0006355">
    <property type="term" value="P:regulation of DNA-templated transcription"/>
    <property type="evidence" value="ECO:0007669"/>
    <property type="project" value="InterPro"/>
</dbReference>
<sequence length="131" mass="14284">MPVAGQKGLTAGGIAAVDHLIDLRFNPRRLGLLGRCPAALIAAERQHQDSPDLRILQAQEDKFIVPQCKPAVAKSTVVSVWLPDTMLAKLEDAASKTGRSRNELVQMCIDYALARLEITEEKKQAVALKRG</sequence>
<dbReference type="AlphaFoldDB" id="D1PRX8"/>
<organism evidence="1 2">
    <name type="scientific">Subdoligranulum variabile DSM 15176</name>
    <dbReference type="NCBI Taxonomy" id="411471"/>
    <lineage>
        <taxon>Bacteria</taxon>
        <taxon>Bacillati</taxon>
        <taxon>Bacillota</taxon>
        <taxon>Clostridia</taxon>
        <taxon>Eubacteriales</taxon>
        <taxon>Oscillospiraceae</taxon>
        <taxon>Subdoligranulum</taxon>
    </lineage>
</organism>
<evidence type="ECO:0000313" key="2">
    <source>
        <dbReference type="Proteomes" id="UP000003438"/>
    </source>
</evidence>
<dbReference type="Proteomes" id="UP000003438">
    <property type="component" value="Unassembled WGS sequence"/>
</dbReference>
<gene>
    <name evidence="1" type="ORF">SUBVAR_07161</name>
</gene>
<reference evidence="1" key="1">
    <citation type="submission" date="2009-12" db="EMBL/GenBank/DDBJ databases">
        <authorList>
            <person name="Weinstock G."/>
            <person name="Sodergren E."/>
            <person name="Clifton S."/>
            <person name="Fulton L."/>
            <person name="Fulton B."/>
            <person name="Courtney L."/>
            <person name="Fronick C."/>
            <person name="Harrison M."/>
            <person name="Strong C."/>
            <person name="Farmer C."/>
            <person name="Delahaunty K."/>
            <person name="Markovic C."/>
            <person name="Hall O."/>
            <person name="Minx P."/>
            <person name="Tomlinson C."/>
            <person name="Mitreva M."/>
            <person name="Nelson J."/>
            <person name="Hou S."/>
            <person name="Wollam A."/>
            <person name="Pepin K.H."/>
            <person name="Johnson M."/>
            <person name="Bhonagiri V."/>
            <person name="Nash W.E."/>
            <person name="Warren W."/>
            <person name="Chinwalla A."/>
            <person name="Mardis E.R."/>
            <person name="Wilson R.K."/>
        </authorList>
    </citation>
    <scope>NUCLEOTIDE SEQUENCE [LARGE SCALE GENOMIC DNA]</scope>
    <source>
        <strain evidence="1">DSM 15176</strain>
    </source>
</reference>